<dbReference type="AlphaFoldDB" id="A0A1H8Y5A1"/>
<evidence type="ECO:0000313" key="2">
    <source>
        <dbReference type="Proteomes" id="UP000198582"/>
    </source>
</evidence>
<dbReference type="RefSeq" id="WP_091620051.1">
    <property type="nucleotide sequence ID" value="NZ_FOEF01000011.1"/>
</dbReference>
<organism evidence="1 2">
    <name type="scientific">Amycolatopsis saalfeldensis</name>
    <dbReference type="NCBI Taxonomy" id="394193"/>
    <lineage>
        <taxon>Bacteria</taxon>
        <taxon>Bacillati</taxon>
        <taxon>Actinomycetota</taxon>
        <taxon>Actinomycetes</taxon>
        <taxon>Pseudonocardiales</taxon>
        <taxon>Pseudonocardiaceae</taxon>
        <taxon>Amycolatopsis</taxon>
    </lineage>
</organism>
<reference evidence="1 2" key="1">
    <citation type="submission" date="2016-10" db="EMBL/GenBank/DDBJ databases">
        <authorList>
            <person name="de Groot N.N."/>
        </authorList>
    </citation>
    <scope>NUCLEOTIDE SEQUENCE [LARGE SCALE GENOMIC DNA]</scope>
    <source>
        <strain evidence="1 2">DSM 44993</strain>
    </source>
</reference>
<dbReference type="OrthoDB" id="3633184at2"/>
<name>A0A1H8Y5A1_9PSEU</name>
<dbReference type="Proteomes" id="UP000198582">
    <property type="component" value="Unassembled WGS sequence"/>
</dbReference>
<proteinExistence type="predicted"/>
<sequence>MNTEEELYNLAKEIDARVAAVEQAAADGEALPLVLDIGANLGQLIVDGSGALISVELDQEAVAVQTGASLAGHVLRAVNNAESAATTRRKLMVDEAAREAGPR</sequence>
<evidence type="ECO:0008006" key="3">
    <source>
        <dbReference type="Google" id="ProtNLM"/>
    </source>
</evidence>
<protein>
    <recommendedName>
        <fullName evidence="3">YbaB/EbfC DNA-binding family protein</fullName>
    </recommendedName>
</protein>
<keyword evidence="2" id="KW-1185">Reference proteome</keyword>
<dbReference type="EMBL" id="FOEF01000011">
    <property type="protein sequence ID" value="SEP47257.1"/>
    <property type="molecule type" value="Genomic_DNA"/>
</dbReference>
<evidence type="ECO:0000313" key="1">
    <source>
        <dbReference type="EMBL" id="SEP47257.1"/>
    </source>
</evidence>
<accession>A0A1H8Y5A1</accession>
<gene>
    <name evidence="1" type="ORF">SAMN04489732_11175</name>
</gene>
<dbReference type="STRING" id="394193.SAMN04489732_11175"/>